<dbReference type="OrthoDB" id="5415466at2"/>
<accession>A0A2C8FD49</accession>
<organism evidence="1 2">
    <name type="scientific">Pseudodesulfovibrio profundus</name>
    <dbReference type="NCBI Taxonomy" id="57320"/>
    <lineage>
        <taxon>Bacteria</taxon>
        <taxon>Pseudomonadati</taxon>
        <taxon>Thermodesulfobacteriota</taxon>
        <taxon>Desulfovibrionia</taxon>
        <taxon>Desulfovibrionales</taxon>
        <taxon>Desulfovibrionaceae</taxon>
    </lineage>
</organism>
<keyword evidence="2" id="KW-1185">Reference proteome</keyword>
<gene>
    <name evidence="1" type="ORF">DPRO_3073</name>
</gene>
<dbReference type="Proteomes" id="UP000219215">
    <property type="component" value="Chromosome DPRO"/>
</dbReference>
<name>A0A2C8FD49_9BACT</name>
<proteinExistence type="predicted"/>
<sequence length="327" mass="36121">MEKSFLNTVMNSSPQAGWEQILAEVWKIFSDPLNPAKADALTTERDKKAGALDTLLSGAAWDLWHEVNSSPLRTSQHLQSFWEQESKGKAILILDALSLREACWILEQADLRSYAVNKSYATLAEFPGDTTPFAKALGFGQRSSLTDNGGKSESFPGAYTESVDMPFADCGSLVKPETGVIFWHHWPDSNMHDLADNGSGAQKLTKAAVEALTGDDFWSFVDRLATGRKLVITGDHGYANAGLYRDLVDKDQIGYMKKLFKSSRSTTNSPETNHNWVPPLTIELEGHTLALGRRKWRSQGGYPTLTHGGLSLLEMAVPFIEIEKRQG</sequence>
<reference evidence="2" key="1">
    <citation type="submission" date="2017-09" db="EMBL/GenBank/DDBJ databases">
        <authorList>
            <person name="Regsiter A."/>
            <person name="William W."/>
        </authorList>
    </citation>
    <scope>NUCLEOTIDE SEQUENCE [LARGE SCALE GENOMIC DNA]</scope>
    <source>
        <strain evidence="2">500-1</strain>
    </source>
</reference>
<evidence type="ECO:0000313" key="2">
    <source>
        <dbReference type="Proteomes" id="UP000219215"/>
    </source>
</evidence>
<evidence type="ECO:0000313" key="1">
    <source>
        <dbReference type="EMBL" id="SOB59983.1"/>
    </source>
</evidence>
<dbReference type="KEGG" id="pprf:DPRO_3073"/>
<dbReference type="EMBL" id="LT907975">
    <property type="protein sequence ID" value="SOB59983.1"/>
    <property type="molecule type" value="Genomic_DNA"/>
</dbReference>
<protein>
    <submittedName>
        <fullName evidence="1">Alkaline phosphatase</fullName>
    </submittedName>
</protein>
<dbReference type="AlphaFoldDB" id="A0A2C8FD49"/>
<dbReference type="RefSeq" id="WP_097012772.1">
    <property type="nucleotide sequence ID" value="NZ_LT907975.1"/>
</dbReference>